<accession>Q6ZEE5</accession>
<proteinExistence type="predicted"/>
<keyword evidence="1" id="KW-0472">Membrane</keyword>
<geneLocation type="plasmid" evidence="3 4">
    <name>pSYSA</name>
</geneLocation>
<dbReference type="Gene3D" id="1.10.720.10">
    <property type="match status" value="1"/>
</dbReference>
<dbReference type="EnsemblBacteria" id="BAD01955">
    <property type="protein sequence ID" value="BAD01955"/>
    <property type="gene ID" value="BAD01955"/>
</dbReference>
<evidence type="ECO:0000313" key="3">
    <source>
        <dbReference type="EMBL" id="BAD01955.1"/>
    </source>
</evidence>
<keyword evidence="3" id="KW-0614">Plasmid</keyword>
<dbReference type="Pfam" id="PF07498">
    <property type="entry name" value="Rho_N"/>
    <property type="match status" value="1"/>
</dbReference>
<dbReference type="EMBL" id="AP004311">
    <property type="protein sequence ID" value="BAD01955.1"/>
    <property type="molecule type" value="Genomic_DNA"/>
</dbReference>
<keyword evidence="4" id="KW-1185">Reference proteome</keyword>
<feature type="domain" description="Rho termination factor-like N-terminal" evidence="2">
    <location>
        <begin position="43"/>
        <end position="76"/>
    </location>
</feature>
<reference evidence="3 4" key="1">
    <citation type="journal article" date="2003" name="DNA Res.">
        <title>Structural analysis of four large plasmids harboring in a unicellular cyanobacterium, Synechocystis sp. PCC 6803.</title>
        <authorList>
            <person name="Kaneko T."/>
            <person name="Nakamura Y."/>
            <person name="Sasamoto S."/>
            <person name="Watanabe A."/>
            <person name="Kohara M."/>
            <person name="Matsumoto M."/>
            <person name="Shimpo S."/>
            <person name="Yamada M."/>
            <person name="Tabata S."/>
        </authorList>
    </citation>
    <scope>NUCLEOTIDE SEQUENCE [LARGE SCALE GENOMIC DNA]</scope>
    <source>
        <strain evidence="4">ATCC 27184 / PCC 6803 / Kazusa</strain>
    </source>
</reference>
<organism evidence="3 4">
    <name type="scientific">Synechocystis sp. (strain ATCC 27184 / PCC 6803 / Kazusa)</name>
    <dbReference type="NCBI Taxonomy" id="1111708"/>
    <lineage>
        <taxon>Bacteria</taxon>
        <taxon>Bacillati</taxon>
        <taxon>Cyanobacteriota</taxon>
        <taxon>Cyanophyceae</taxon>
        <taxon>Synechococcales</taxon>
        <taxon>Merismopediaceae</taxon>
        <taxon>Synechocystis</taxon>
    </lineage>
</organism>
<gene>
    <name evidence="3" type="ordered locus">ssl7053</name>
</gene>
<evidence type="ECO:0000259" key="2">
    <source>
        <dbReference type="Pfam" id="PF07498"/>
    </source>
</evidence>
<evidence type="ECO:0000313" key="4">
    <source>
        <dbReference type="Proteomes" id="UP000001425"/>
    </source>
</evidence>
<sequence>MLEETIAVTLAYLAVVILLMAPAQRTHSSKAPQGGRGAQSLCLKQLTIRELKQRARRAKIRGYGSMRKVELLQHLLASPE</sequence>
<keyword evidence="1" id="KW-0812">Transmembrane</keyword>
<dbReference type="Proteomes" id="UP000001425">
    <property type="component" value="Plasmid pSYSA"/>
</dbReference>
<dbReference type="GO" id="GO:0006353">
    <property type="term" value="P:DNA-templated transcription termination"/>
    <property type="evidence" value="ECO:0007669"/>
    <property type="project" value="InterPro"/>
</dbReference>
<feature type="transmembrane region" description="Helical" evidence="1">
    <location>
        <begin position="6"/>
        <end position="23"/>
    </location>
</feature>
<evidence type="ECO:0000256" key="1">
    <source>
        <dbReference type="SAM" id="Phobius"/>
    </source>
</evidence>
<protein>
    <submittedName>
        <fullName evidence="3">Ssl7053 protein</fullName>
    </submittedName>
</protein>
<dbReference type="KEGG" id="syn:ssl7053"/>
<dbReference type="InParanoid" id="Q6ZEE5"/>
<name>Q6ZEE5_SYNY3</name>
<keyword evidence="1" id="KW-1133">Transmembrane helix</keyword>
<dbReference type="AlphaFoldDB" id="Q6ZEE5"/>
<dbReference type="InterPro" id="IPR011112">
    <property type="entry name" value="Rho-like_N"/>
</dbReference>